<comment type="caution">
    <text evidence="2">The sequence shown here is derived from an EMBL/GenBank/DDBJ whole genome shotgun (WGS) entry which is preliminary data.</text>
</comment>
<accession>A0A5J4UZL0</accession>
<protein>
    <submittedName>
        <fullName evidence="2">Uncharacterized protein</fullName>
    </submittedName>
</protein>
<dbReference type="Proteomes" id="UP000324800">
    <property type="component" value="Unassembled WGS sequence"/>
</dbReference>
<dbReference type="AlphaFoldDB" id="A0A5J4UZL0"/>
<evidence type="ECO:0000256" key="1">
    <source>
        <dbReference type="SAM" id="SignalP"/>
    </source>
</evidence>
<name>A0A5J4UZL0_9EUKA</name>
<dbReference type="EMBL" id="SNRW01011140">
    <property type="protein sequence ID" value="KAA6375560.1"/>
    <property type="molecule type" value="Genomic_DNA"/>
</dbReference>
<proteinExistence type="predicted"/>
<organism evidence="2 3">
    <name type="scientific">Streblomastix strix</name>
    <dbReference type="NCBI Taxonomy" id="222440"/>
    <lineage>
        <taxon>Eukaryota</taxon>
        <taxon>Metamonada</taxon>
        <taxon>Preaxostyla</taxon>
        <taxon>Oxymonadida</taxon>
        <taxon>Streblomastigidae</taxon>
        <taxon>Streblomastix</taxon>
    </lineage>
</organism>
<evidence type="ECO:0000313" key="3">
    <source>
        <dbReference type="Proteomes" id="UP000324800"/>
    </source>
</evidence>
<evidence type="ECO:0000313" key="2">
    <source>
        <dbReference type="EMBL" id="KAA6375560.1"/>
    </source>
</evidence>
<gene>
    <name evidence="2" type="ORF">EZS28_028914</name>
</gene>
<feature type="signal peptide" evidence="1">
    <location>
        <begin position="1"/>
        <end position="21"/>
    </location>
</feature>
<reference evidence="2 3" key="1">
    <citation type="submission" date="2019-03" db="EMBL/GenBank/DDBJ databases">
        <title>Single cell metagenomics reveals metabolic interactions within the superorganism composed of flagellate Streblomastix strix and complex community of Bacteroidetes bacteria on its surface.</title>
        <authorList>
            <person name="Treitli S.C."/>
            <person name="Kolisko M."/>
            <person name="Husnik F."/>
            <person name="Keeling P."/>
            <person name="Hampl V."/>
        </authorList>
    </citation>
    <scope>NUCLEOTIDE SEQUENCE [LARGE SCALE GENOMIC DNA]</scope>
    <source>
        <strain evidence="2">ST1C</strain>
    </source>
</reference>
<keyword evidence="1" id="KW-0732">Signal</keyword>
<sequence>MGLSILDLIAAPILLYLPVIAIGSDLLEPPNFALINSVLGCRCSSQRFLDTFYIAINLSPLVCPKDDDEVVLVKYQLLKVMVGKVQSIEESLLTCQGVWLEIMDAVTSSSTVLFRCLVVLHDLPSVAWEDRRLVEVCFISTDLPNLKNRDLFNVLLNCSRLSLMEIVPFTKIGVNILGYVGNAEYVHSFPFDVSWCVASLERFEQVPEVL</sequence>
<feature type="chain" id="PRO_5023867206" evidence="1">
    <location>
        <begin position="22"/>
        <end position="210"/>
    </location>
</feature>